<proteinExistence type="predicted"/>
<name>A0A7X4KSR3_9LACO</name>
<dbReference type="RefSeq" id="WP_160810924.1">
    <property type="nucleotide sequence ID" value="NZ_WWFF01000001.1"/>
</dbReference>
<evidence type="ECO:0000313" key="2">
    <source>
        <dbReference type="Proteomes" id="UP000460132"/>
    </source>
</evidence>
<evidence type="ECO:0000313" key="1">
    <source>
        <dbReference type="EMBL" id="MYN52896.1"/>
    </source>
</evidence>
<dbReference type="EMBL" id="WWFF01000001">
    <property type="protein sequence ID" value="MYN52896.1"/>
    <property type="molecule type" value="Genomic_DNA"/>
</dbReference>
<evidence type="ECO:0008006" key="3">
    <source>
        <dbReference type="Google" id="ProtNLM"/>
    </source>
</evidence>
<comment type="caution">
    <text evidence="1">The sequence shown here is derived from an EMBL/GenBank/DDBJ whole genome shotgun (WGS) entry which is preliminary data.</text>
</comment>
<dbReference type="AlphaFoldDB" id="A0A7X4KSR3"/>
<accession>A0A7X4KSR3</accession>
<gene>
    <name evidence="1" type="ORF">GTK63_00895</name>
</gene>
<dbReference type="Proteomes" id="UP000460132">
    <property type="component" value="Unassembled WGS sequence"/>
</dbReference>
<sequence>MTFLENIKQKNQFPIIFIGSGITKRYFKNAPDWQTLLLNIWEEVDTQDSFYKENYKLRKEYVKDTFKINTELASILSNKYNYAFYDQRVKLNNLSLRDAYENNIDPFKQSEVRPKSETLLGLTSKSLGYMISIDHLVS</sequence>
<reference evidence="1 2" key="1">
    <citation type="submission" date="2020-01" db="EMBL/GenBank/DDBJ databases">
        <title>Vaginal microbiome of pregnant Indian women: Insights into the genome of dominants Lactobacillus species.</title>
        <authorList>
            <person name="Das B."/>
            <person name="Mehta O."/>
            <person name="Ghosh T.S."/>
            <person name="Kothidar A."/>
            <person name="Gowtham M.R."/>
            <person name="Mitra R."/>
            <person name="Kshetrapal P."/>
            <person name="Wadhwa N."/>
            <person name="Thiruvengadam R."/>
            <person name="Nair G.B."/>
            <person name="Bhatnagar S."/>
            <person name="Pore S."/>
        </authorList>
    </citation>
    <scope>NUCLEOTIDE SEQUENCE [LARGE SCALE GENOMIC DNA]</scope>
    <source>
        <strain evidence="1 2">Indica2</strain>
    </source>
</reference>
<protein>
    <recommendedName>
        <fullName evidence="3">SIR2-like domain-containing protein</fullName>
    </recommendedName>
</protein>
<organism evidence="1 2">
    <name type="scientific">Lactobacillus crispatus</name>
    <dbReference type="NCBI Taxonomy" id="47770"/>
    <lineage>
        <taxon>Bacteria</taxon>
        <taxon>Bacillati</taxon>
        <taxon>Bacillota</taxon>
        <taxon>Bacilli</taxon>
        <taxon>Lactobacillales</taxon>
        <taxon>Lactobacillaceae</taxon>
        <taxon>Lactobacillus</taxon>
    </lineage>
</organism>